<keyword evidence="2" id="KW-1185">Reference proteome</keyword>
<sequence length="102" mass="11925">MKYQSFDLLYDEELDQDILGNPITEGKVLDTILGRFTPWTANEIKLLGREMTTANRKVLTRATRNLLEKADRIQDDGSCYTIEQILDLGIRWRLLYVKGYRL</sequence>
<proteinExistence type="predicted"/>
<protein>
    <submittedName>
        <fullName evidence="1">Phage head closure protein</fullName>
    </submittedName>
</protein>
<gene>
    <name evidence="1" type="ORF">KTH90_18695</name>
</gene>
<comment type="caution">
    <text evidence="1">The sequence shown here is derived from an EMBL/GenBank/DDBJ whole genome shotgun (WGS) entry which is preliminary data.</text>
</comment>
<name>A0ABS6KBZ7_9FIRM</name>
<evidence type="ECO:0000313" key="1">
    <source>
        <dbReference type="EMBL" id="MBU9728042.1"/>
    </source>
</evidence>
<dbReference type="Proteomes" id="UP001314681">
    <property type="component" value="Unassembled WGS sequence"/>
</dbReference>
<dbReference type="InterPro" id="IPR008767">
    <property type="entry name" value="Phage_SPP1_head-tail_adaptor"/>
</dbReference>
<dbReference type="EMBL" id="JAHQCX010000016">
    <property type="protein sequence ID" value="MBU9728042.1"/>
    <property type="molecule type" value="Genomic_DNA"/>
</dbReference>
<dbReference type="RefSeq" id="WP_158353130.1">
    <property type="nucleotide sequence ID" value="NZ_JAHQCX010000016.1"/>
</dbReference>
<organism evidence="1 2">
    <name type="scientific">Diplocloster modestus</name>
    <dbReference type="NCBI Taxonomy" id="2850322"/>
    <lineage>
        <taxon>Bacteria</taxon>
        <taxon>Bacillati</taxon>
        <taxon>Bacillota</taxon>
        <taxon>Clostridia</taxon>
        <taxon>Lachnospirales</taxon>
        <taxon>Lachnospiraceae</taxon>
        <taxon>Diplocloster</taxon>
    </lineage>
</organism>
<dbReference type="NCBIfam" id="TIGR01563">
    <property type="entry name" value="gp16_SPP1"/>
    <property type="match status" value="1"/>
</dbReference>
<evidence type="ECO:0000313" key="2">
    <source>
        <dbReference type="Proteomes" id="UP001314681"/>
    </source>
</evidence>
<reference evidence="1 2" key="1">
    <citation type="submission" date="2021-06" db="EMBL/GenBank/DDBJ databases">
        <title>Description of novel taxa of the family Lachnospiraceae.</title>
        <authorList>
            <person name="Chaplin A.V."/>
            <person name="Sokolova S.R."/>
            <person name="Pikina A.P."/>
            <person name="Korzhanova M."/>
            <person name="Belova V."/>
            <person name="Korostin D."/>
            <person name="Efimov B.A."/>
        </authorList>
    </citation>
    <scope>NUCLEOTIDE SEQUENCE [LARGE SCALE GENOMIC DNA]</scope>
    <source>
        <strain evidence="1 2">ASD4241</strain>
    </source>
</reference>
<accession>A0ABS6KBZ7</accession>